<evidence type="ECO:0000313" key="7">
    <source>
        <dbReference type="EMBL" id="PRQ23155.1"/>
    </source>
</evidence>
<dbReference type="PIRSF" id="PIRSF017811">
    <property type="entry name" value="CDK_inhib_pln"/>
    <property type="match status" value="1"/>
</dbReference>
<gene>
    <name evidence="7" type="ORF">RchiOBHm_Chr6g0258231</name>
</gene>
<comment type="subcellular location">
    <subcellularLocation>
        <location evidence="1">Nucleus</location>
        <location evidence="1">Nucleoplasm</location>
    </subcellularLocation>
</comment>
<evidence type="ECO:0000256" key="3">
    <source>
        <dbReference type="ARBA" id="ARBA00023013"/>
    </source>
</evidence>
<keyword evidence="8" id="KW-1185">Reference proteome</keyword>
<keyword evidence="3" id="KW-0649">Protein kinase inhibitor</keyword>
<dbReference type="GO" id="GO:0051726">
    <property type="term" value="P:regulation of cell cycle"/>
    <property type="evidence" value="ECO:0007669"/>
    <property type="project" value="InterPro"/>
</dbReference>
<sequence length="181" mass="20165">MADYTRMAVVDSSTASAADEDHSPSKRRKILTASSPPETMLHHHHQRADSRSFKLLRSSSSCSDEHSPPSSSCCSSNELNDVVLVSTPLLDLEAKSCETVYTAPAGNKFSRETTPSSELCLDNTDEMESPAVSKAPPSDEIEEFFATAEKYEQKRFAEKYNFDIVKEAPLEGRYQWVRLKP</sequence>
<dbReference type="OMA" id="CIRNCKR"/>
<dbReference type="InterPro" id="IPR044898">
    <property type="entry name" value="CDI_dom_sf"/>
</dbReference>
<evidence type="ECO:0000256" key="2">
    <source>
        <dbReference type="ARBA" id="ARBA00010274"/>
    </source>
</evidence>
<reference evidence="7 8" key="1">
    <citation type="journal article" date="2018" name="Nat. Genet.">
        <title>The Rosa genome provides new insights in the design of modern roses.</title>
        <authorList>
            <person name="Bendahmane M."/>
        </authorList>
    </citation>
    <scope>NUCLEOTIDE SEQUENCE [LARGE SCALE GENOMIC DNA]</scope>
    <source>
        <strain evidence="8">cv. Old Blush</strain>
    </source>
</reference>
<evidence type="ECO:0000256" key="4">
    <source>
        <dbReference type="ARBA" id="ARBA00023306"/>
    </source>
</evidence>
<proteinExistence type="inferred from homology"/>
<dbReference type="Gramene" id="PRQ23155">
    <property type="protein sequence ID" value="PRQ23155"/>
    <property type="gene ID" value="RchiOBHm_Chr6g0258231"/>
</dbReference>
<keyword evidence="4" id="KW-0131">Cell cycle</keyword>
<dbReference type="GO" id="GO:0005654">
    <property type="term" value="C:nucleoplasm"/>
    <property type="evidence" value="ECO:0007669"/>
    <property type="project" value="UniProtKB-SubCell"/>
</dbReference>
<dbReference type="STRING" id="74649.A0A2P6PML1"/>
<feature type="domain" description="Cyclin-dependent kinase inhibitor" evidence="6">
    <location>
        <begin position="136"/>
        <end position="179"/>
    </location>
</feature>
<dbReference type="InterPro" id="IPR044275">
    <property type="entry name" value="KRP"/>
</dbReference>
<evidence type="ECO:0000256" key="5">
    <source>
        <dbReference type="SAM" id="MobiDB-lite"/>
    </source>
</evidence>
<dbReference type="Pfam" id="PF02234">
    <property type="entry name" value="CDI"/>
    <property type="match status" value="1"/>
</dbReference>
<evidence type="ECO:0000259" key="6">
    <source>
        <dbReference type="Pfam" id="PF02234"/>
    </source>
</evidence>
<dbReference type="Proteomes" id="UP000238479">
    <property type="component" value="Chromosome 6"/>
</dbReference>
<name>A0A2P6PML1_ROSCH</name>
<dbReference type="PANTHER" id="PTHR46776">
    <property type="entry name" value="CYCLIN-DEPENDENT KINASE INHIBITOR 4-RELATED"/>
    <property type="match status" value="1"/>
</dbReference>
<dbReference type="AlphaFoldDB" id="A0A2P6PML1"/>
<accession>A0A2P6PML1</accession>
<comment type="caution">
    <text evidence="7">The sequence shown here is derived from an EMBL/GenBank/DDBJ whole genome shotgun (WGS) entry which is preliminary data.</text>
</comment>
<comment type="similarity">
    <text evidence="2">Belongs to the CDI family. ICK/KRP subfamily.</text>
</comment>
<organism evidence="7 8">
    <name type="scientific">Rosa chinensis</name>
    <name type="common">China rose</name>
    <dbReference type="NCBI Taxonomy" id="74649"/>
    <lineage>
        <taxon>Eukaryota</taxon>
        <taxon>Viridiplantae</taxon>
        <taxon>Streptophyta</taxon>
        <taxon>Embryophyta</taxon>
        <taxon>Tracheophyta</taxon>
        <taxon>Spermatophyta</taxon>
        <taxon>Magnoliopsida</taxon>
        <taxon>eudicotyledons</taxon>
        <taxon>Gunneridae</taxon>
        <taxon>Pentapetalae</taxon>
        <taxon>rosids</taxon>
        <taxon>fabids</taxon>
        <taxon>Rosales</taxon>
        <taxon>Rosaceae</taxon>
        <taxon>Rosoideae</taxon>
        <taxon>Rosoideae incertae sedis</taxon>
        <taxon>Rosa</taxon>
    </lineage>
</organism>
<evidence type="ECO:0000256" key="1">
    <source>
        <dbReference type="ARBA" id="ARBA00004642"/>
    </source>
</evidence>
<feature type="region of interest" description="Disordered" evidence="5">
    <location>
        <begin position="1"/>
        <end position="75"/>
    </location>
</feature>
<evidence type="ECO:0000313" key="8">
    <source>
        <dbReference type="Proteomes" id="UP000238479"/>
    </source>
</evidence>
<protein>
    <submittedName>
        <fullName evidence="7">Putative cyclin-dependent kinase inhibitor</fullName>
    </submittedName>
</protein>
<dbReference type="InterPro" id="IPR003175">
    <property type="entry name" value="CDI_dom"/>
</dbReference>
<dbReference type="Gene3D" id="4.10.365.10">
    <property type="entry name" value="p27"/>
    <property type="match status" value="1"/>
</dbReference>
<dbReference type="EMBL" id="PDCK01000044">
    <property type="protein sequence ID" value="PRQ23155.1"/>
    <property type="molecule type" value="Genomic_DNA"/>
</dbReference>
<dbReference type="GO" id="GO:0004861">
    <property type="term" value="F:cyclin-dependent protein serine/threonine kinase inhibitor activity"/>
    <property type="evidence" value="ECO:0007669"/>
    <property type="project" value="InterPro"/>
</dbReference>
<feature type="compositionally biased region" description="Low complexity" evidence="5">
    <location>
        <begin position="53"/>
        <end position="75"/>
    </location>
</feature>